<keyword evidence="1" id="KW-1133">Transmembrane helix</keyword>
<protein>
    <submittedName>
        <fullName evidence="2">Uncharacterized protein</fullName>
    </submittedName>
</protein>
<accession>A0A2L2T0I9</accession>
<evidence type="ECO:0000313" key="3">
    <source>
        <dbReference type="Proteomes" id="UP000245910"/>
    </source>
</evidence>
<evidence type="ECO:0000313" key="2">
    <source>
        <dbReference type="EMBL" id="CEI60863.1"/>
    </source>
</evidence>
<dbReference type="EMBL" id="LN649230">
    <property type="protein sequence ID" value="CEI60863.1"/>
    <property type="molecule type" value="Genomic_DNA"/>
</dbReference>
<name>A0A2L2T0I9_9HYPO</name>
<reference evidence="3" key="1">
    <citation type="submission" date="2014-10" db="EMBL/GenBank/DDBJ databases">
        <authorList>
            <person name="King R."/>
        </authorList>
    </citation>
    <scope>NUCLEOTIDE SEQUENCE [LARGE SCALE GENOMIC DNA]</scope>
    <source>
        <strain evidence="3">A3/5</strain>
    </source>
</reference>
<organism evidence="2 3">
    <name type="scientific">Fusarium venenatum</name>
    <dbReference type="NCBI Taxonomy" id="56646"/>
    <lineage>
        <taxon>Eukaryota</taxon>
        <taxon>Fungi</taxon>
        <taxon>Dikarya</taxon>
        <taxon>Ascomycota</taxon>
        <taxon>Pezizomycotina</taxon>
        <taxon>Sordariomycetes</taxon>
        <taxon>Hypocreomycetidae</taxon>
        <taxon>Hypocreales</taxon>
        <taxon>Nectriaceae</taxon>
        <taxon>Fusarium</taxon>
    </lineage>
</organism>
<keyword evidence="1" id="KW-0812">Transmembrane</keyword>
<proteinExistence type="predicted"/>
<dbReference type="Proteomes" id="UP000245910">
    <property type="component" value="Chromosome II"/>
</dbReference>
<keyword evidence="1" id="KW-0472">Membrane</keyword>
<feature type="transmembrane region" description="Helical" evidence="1">
    <location>
        <begin position="34"/>
        <end position="56"/>
    </location>
</feature>
<keyword evidence="3" id="KW-1185">Reference proteome</keyword>
<dbReference type="AlphaFoldDB" id="A0A2L2T0I9"/>
<evidence type="ECO:0000256" key="1">
    <source>
        <dbReference type="SAM" id="Phobius"/>
    </source>
</evidence>
<sequence length="61" mass="7378">MSNMIFIIVNGRSASFLVRQVIRWLFHRYNLLRVVIWAIYYFEITLQSIALFITIVNNNVW</sequence>